<dbReference type="Gene3D" id="1.10.357.140">
    <property type="entry name" value="UbiA prenyltransferase"/>
    <property type="match status" value="1"/>
</dbReference>
<evidence type="ECO:0000256" key="1">
    <source>
        <dbReference type="ARBA" id="ARBA00004141"/>
    </source>
</evidence>
<dbReference type="Proteomes" id="UP000196036">
    <property type="component" value="Unassembled WGS sequence"/>
</dbReference>
<keyword evidence="2" id="KW-1003">Cell membrane</keyword>
<comment type="caution">
    <text evidence="6">The sequence shown here is derived from an EMBL/GenBank/DDBJ whole genome shotgun (WGS) entry which is preliminary data.</text>
</comment>
<evidence type="ECO:0000256" key="5">
    <source>
        <dbReference type="ARBA" id="ARBA00023136"/>
    </source>
</evidence>
<keyword evidence="4" id="KW-1133">Transmembrane helix</keyword>
<keyword evidence="6" id="KW-0808">Transferase</keyword>
<gene>
    <name evidence="6" type="ORF">B5E52_14940</name>
</gene>
<evidence type="ECO:0000256" key="2">
    <source>
        <dbReference type="ARBA" id="ARBA00022475"/>
    </source>
</evidence>
<dbReference type="CDD" id="cd13963">
    <property type="entry name" value="PT_UbiA_2"/>
    <property type="match status" value="1"/>
</dbReference>
<keyword evidence="5" id="KW-0472">Membrane</keyword>
<evidence type="ECO:0000313" key="6">
    <source>
        <dbReference type="EMBL" id="OUQ65676.1"/>
    </source>
</evidence>
<organism evidence="6 7">
    <name type="scientific">Bacteroides xylanisolvens</name>
    <dbReference type="NCBI Taxonomy" id="371601"/>
    <lineage>
        <taxon>Bacteria</taxon>
        <taxon>Pseudomonadati</taxon>
        <taxon>Bacteroidota</taxon>
        <taxon>Bacteroidia</taxon>
        <taxon>Bacteroidales</taxon>
        <taxon>Bacteroidaceae</taxon>
        <taxon>Bacteroides</taxon>
    </lineage>
</organism>
<dbReference type="Pfam" id="PF01040">
    <property type="entry name" value="UbiA"/>
    <property type="match status" value="1"/>
</dbReference>
<protein>
    <submittedName>
        <fullName evidence="6">Prenyltransferase</fullName>
    </submittedName>
</protein>
<dbReference type="GO" id="GO:0016020">
    <property type="term" value="C:membrane"/>
    <property type="evidence" value="ECO:0007669"/>
    <property type="project" value="UniProtKB-SubCell"/>
</dbReference>
<dbReference type="AlphaFoldDB" id="A0A1Y4V8X7"/>
<evidence type="ECO:0000256" key="3">
    <source>
        <dbReference type="ARBA" id="ARBA00022692"/>
    </source>
</evidence>
<reference evidence="7" key="1">
    <citation type="submission" date="2017-04" db="EMBL/GenBank/DDBJ databases">
        <title>Function of individual gut microbiota members based on whole genome sequencing of pure cultures obtained from chicken caecum.</title>
        <authorList>
            <person name="Medvecky M."/>
            <person name="Cejkova D."/>
            <person name="Polansky O."/>
            <person name="Karasova D."/>
            <person name="Kubasova T."/>
            <person name="Cizek A."/>
            <person name="Rychlik I."/>
        </authorList>
    </citation>
    <scope>NUCLEOTIDE SEQUENCE [LARGE SCALE GENOMIC DNA]</scope>
    <source>
        <strain evidence="7">An109</strain>
    </source>
</reference>
<keyword evidence="3" id="KW-0812">Transmembrane</keyword>
<name>A0A1Y4V8X7_9BACE</name>
<evidence type="ECO:0000313" key="7">
    <source>
        <dbReference type="Proteomes" id="UP000196036"/>
    </source>
</evidence>
<evidence type="ECO:0000256" key="4">
    <source>
        <dbReference type="ARBA" id="ARBA00022989"/>
    </source>
</evidence>
<dbReference type="InterPro" id="IPR044878">
    <property type="entry name" value="UbiA_sf"/>
</dbReference>
<dbReference type="GO" id="GO:0016765">
    <property type="term" value="F:transferase activity, transferring alkyl or aryl (other than methyl) groups"/>
    <property type="evidence" value="ECO:0007669"/>
    <property type="project" value="InterPro"/>
</dbReference>
<proteinExistence type="predicted"/>
<accession>A0A1Y4V8X7</accession>
<dbReference type="EMBL" id="NFLW01000030">
    <property type="protein sequence ID" value="OUQ65676.1"/>
    <property type="molecule type" value="Genomic_DNA"/>
</dbReference>
<comment type="subcellular location">
    <subcellularLocation>
        <location evidence="1">Membrane</location>
        <topology evidence="1">Multi-pass membrane protein</topology>
    </subcellularLocation>
</comment>
<dbReference type="InterPro" id="IPR000537">
    <property type="entry name" value="UbiA_prenyltransferase"/>
</dbReference>
<dbReference type="RefSeq" id="WP_087318535.1">
    <property type="nucleotide sequence ID" value="NZ_CAKOCS010000043.1"/>
</dbReference>
<sequence length="295" mass="33868">MIKNIVLLLRPHQWVKNTFCFLPLFFDRHVMDIEYLIPCIIAFLSYCFAASGIYCFNDIYDVEADCKHPKKCKRPIASGAISKLWGYVIMIICWIISICFITFGNFLNGNQNLIYGIVGFYILMNIAYCIKLKQKAIVDVFIIAVGFVFRVLVGGFATGIWVSHWIILMTFLLALFLAFAKRRDDIVMFEETGVRARQNVDRYNVVFMNQAIGIVASITIVCYIMYTVSVEVIERFNSQYLYITSIFVLAGIIRYLQVTIVDVKSGSPTKVLLKDRFIQSCIVGWVITFSVILYL</sequence>